<evidence type="ECO:0000313" key="2">
    <source>
        <dbReference type="Proteomes" id="UP000287651"/>
    </source>
</evidence>
<name>A0A426ZW07_ENSVE</name>
<organism evidence="1 2">
    <name type="scientific">Ensete ventricosum</name>
    <name type="common">Abyssinian banana</name>
    <name type="synonym">Musa ensete</name>
    <dbReference type="NCBI Taxonomy" id="4639"/>
    <lineage>
        <taxon>Eukaryota</taxon>
        <taxon>Viridiplantae</taxon>
        <taxon>Streptophyta</taxon>
        <taxon>Embryophyta</taxon>
        <taxon>Tracheophyta</taxon>
        <taxon>Spermatophyta</taxon>
        <taxon>Magnoliopsida</taxon>
        <taxon>Liliopsida</taxon>
        <taxon>Zingiberales</taxon>
        <taxon>Musaceae</taxon>
        <taxon>Ensete</taxon>
    </lineage>
</organism>
<proteinExistence type="predicted"/>
<evidence type="ECO:0000313" key="1">
    <source>
        <dbReference type="EMBL" id="RRT68164.1"/>
    </source>
</evidence>
<dbReference type="EMBL" id="AMZH03004779">
    <property type="protein sequence ID" value="RRT68164.1"/>
    <property type="molecule type" value="Genomic_DNA"/>
</dbReference>
<reference evidence="1 2" key="1">
    <citation type="journal article" date="2014" name="Agronomy (Basel)">
        <title>A Draft Genome Sequence for Ensete ventricosum, the Drought-Tolerant Tree Against Hunger.</title>
        <authorList>
            <person name="Harrison J."/>
            <person name="Moore K.A."/>
            <person name="Paszkiewicz K."/>
            <person name="Jones T."/>
            <person name="Grant M."/>
            <person name="Ambacheew D."/>
            <person name="Muzemil S."/>
            <person name="Studholme D.J."/>
        </authorList>
    </citation>
    <scope>NUCLEOTIDE SEQUENCE [LARGE SCALE GENOMIC DNA]</scope>
</reference>
<comment type="caution">
    <text evidence="1">The sequence shown here is derived from an EMBL/GenBank/DDBJ whole genome shotgun (WGS) entry which is preliminary data.</text>
</comment>
<protein>
    <submittedName>
        <fullName evidence="1">Uncharacterized protein</fullName>
    </submittedName>
</protein>
<sequence>MRCGGARSPFPLIWRKISVHVELRGVVDGHNRLKSNPSTLLFKGPEPHLELSLASSFDFVTSFYTSSSCLFTRRSYARSESVESDDNVSGSYGAGSTPRYGSCLGSRWRDCDLRDGHDSRSRWVWLFVFPVGEETGKMILRHDPPSSAKCWGLTVMGVVGWTTLRIRSAMPPATRYQGHCRLVGQSCPLCHVASRPLSKAR</sequence>
<gene>
    <name evidence="1" type="ORF">B296_00037615</name>
</gene>
<accession>A0A426ZW07</accession>
<dbReference type="AlphaFoldDB" id="A0A426ZW07"/>
<dbReference type="Proteomes" id="UP000287651">
    <property type="component" value="Unassembled WGS sequence"/>
</dbReference>